<gene>
    <name evidence="3" type="ORF">ACFODT_16005</name>
</gene>
<evidence type="ECO:0000256" key="1">
    <source>
        <dbReference type="ARBA" id="ARBA00022729"/>
    </source>
</evidence>
<dbReference type="SUPFAM" id="SSF56935">
    <property type="entry name" value="Porins"/>
    <property type="match status" value="1"/>
</dbReference>
<accession>A0ABV7CDY2</accession>
<evidence type="ECO:0000313" key="3">
    <source>
        <dbReference type="EMBL" id="MFC3025308.1"/>
    </source>
</evidence>
<dbReference type="Pfam" id="PF06178">
    <property type="entry name" value="KdgM"/>
    <property type="match status" value="1"/>
</dbReference>
<dbReference type="PANTHER" id="PTHR38105">
    <property type="entry name" value="OUTER MEMBRANE PROTEIN-RELATED-RELATED"/>
    <property type="match status" value="1"/>
</dbReference>
<name>A0ABV7CDY2_9VIBR</name>
<dbReference type="InterPro" id="IPR009331">
    <property type="entry name" value="Oligogalacturonate-sp_porin"/>
</dbReference>
<organism evidence="3 4">
    <name type="scientific">Vibrio zhugei</name>
    <dbReference type="NCBI Taxonomy" id="2479546"/>
    <lineage>
        <taxon>Bacteria</taxon>
        <taxon>Pseudomonadati</taxon>
        <taxon>Pseudomonadota</taxon>
        <taxon>Gammaproteobacteria</taxon>
        <taxon>Vibrionales</taxon>
        <taxon>Vibrionaceae</taxon>
        <taxon>Vibrio</taxon>
    </lineage>
</organism>
<dbReference type="EMBL" id="JBHRSE010000114">
    <property type="protein sequence ID" value="MFC3025308.1"/>
    <property type="molecule type" value="Genomic_DNA"/>
</dbReference>
<keyword evidence="4" id="KW-1185">Reference proteome</keyword>
<sequence>MNNLMCISTLALAMVATTAQASYINLRHEFVPRYDGQAAQQADRVAVGNRFSNGVGFEIEAKWKSQNEDALGEQTGNGNQANVSYLYHIDDQWSLKPQYKWESKSDRVGHQFNLTLGYKVNDDWSVSFRHRYHYENKQHTDEGSDATNSHYNRWTFSAGYKGIENIKLTMDVDYTFNPDSSSPRWKDRQSWFSEWNIKGEYSGFDSQWAPFMELGIKPYKSGDYVYQGDTTPDKWRPRIRIGMKYSF</sequence>
<dbReference type="InterPro" id="IPR053713">
    <property type="entry name" value="Bact_OM_Channel_sf"/>
</dbReference>
<comment type="caution">
    <text evidence="3">The sequence shown here is derived from an EMBL/GenBank/DDBJ whole genome shotgun (WGS) entry which is preliminary data.</text>
</comment>
<protein>
    <submittedName>
        <fullName evidence="3">Oligogalacturonate-specific porin KdgM family protein</fullName>
    </submittedName>
</protein>
<dbReference type="PANTHER" id="PTHR38105:SF5">
    <property type="entry name" value="OUTER MEMBRANE PROTEIN"/>
    <property type="match status" value="1"/>
</dbReference>
<feature type="signal peptide" evidence="2">
    <location>
        <begin position="1"/>
        <end position="21"/>
    </location>
</feature>
<reference evidence="4" key="1">
    <citation type="journal article" date="2019" name="Int. J. Syst. Evol. Microbiol.">
        <title>The Global Catalogue of Microorganisms (GCM) 10K type strain sequencing project: providing services to taxonomists for standard genome sequencing and annotation.</title>
        <authorList>
            <consortium name="The Broad Institute Genomics Platform"/>
            <consortium name="The Broad Institute Genome Sequencing Center for Infectious Disease"/>
            <person name="Wu L."/>
            <person name="Ma J."/>
        </authorList>
    </citation>
    <scope>NUCLEOTIDE SEQUENCE [LARGE SCALE GENOMIC DNA]</scope>
    <source>
        <strain evidence="4">KCTC 62784</strain>
    </source>
</reference>
<proteinExistence type="predicted"/>
<keyword evidence="1 2" id="KW-0732">Signal</keyword>
<dbReference type="Gene3D" id="2.40.160.40">
    <property type="entry name" value="monomeric porin ompg"/>
    <property type="match status" value="1"/>
</dbReference>
<feature type="chain" id="PRO_5046594770" evidence="2">
    <location>
        <begin position="22"/>
        <end position="247"/>
    </location>
</feature>
<evidence type="ECO:0000313" key="4">
    <source>
        <dbReference type="Proteomes" id="UP001595384"/>
    </source>
</evidence>
<dbReference type="Proteomes" id="UP001595384">
    <property type="component" value="Unassembled WGS sequence"/>
</dbReference>
<evidence type="ECO:0000256" key="2">
    <source>
        <dbReference type="SAM" id="SignalP"/>
    </source>
</evidence>
<dbReference type="RefSeq" id="WP_123014803.1">
    <property type="nucleotide sequence ID" value="NZ_AP024912.1"/>
</dbReference>